<sequence>MTAFSQVYDKFYELVETDSNFFQYFDLNENEVRDLVHDRAKSYLMESLSVVSRNIEPEENFSFDDYDSELEEFNSDLTYDEVDMLAHLMLEQHFKREFGKLKAFSAQDLPTSLQVFSPANERTSIRALVKDIHEENMTMLDNYMAKDRSTRKRKTIDYDTYASYSE</sequence>
<accession>A0A8S5VDU2</accession>
<proteinExistence type="predicted"/>
<reference evidence="1" key="1">
    <citation type="journal article" date="2021" name="Proc. Natl. Acad. Sci. U.S.A.">
        <title>A Catalog of Tens of Thousands of Viruses from Human Metagenomes Reveals Hidden Associations with Chronic Diseases.</title>
        <authorList>
            <person name="Tisza M.J."/>
            <person name="Buck C.B."/>
        </authorList>
    </citation>
    <scope>NUCLEOTIDE SEQUENCE</scope>
    <source>
        <strain evidence="1">CtGa111</strain>
    </source>
</reference>
<name>A0A8S5VDU2_9CAUD</name>
<evidence type="ECO:0000313" key="1">
    <source>
        <dbReference type="EMBL" id="DAG04799.1"/>
    </source>
</evidence>
<protein>
    <submittedName>
        <fullName evidence="1">Uncharacterized protein</fullName>
    </submittedName>
</protein>
<organism evidence="1">
    <name type="scientific">Siphoviridae sp. ctGa111</name>
    <dbReference type="NCBI Taxonomy" id="2825413"/>
    <lineage>
        <taxon>Viruses</taxon>
        <taxon>Duplodnaviria</taxon>
        <taxon>Heunggongvirae</taxon>
        <taxon>Uroviricota</taxon>
        <taxon>Caudoviricetes</taxon>
    </lineage>
</organism>
<dbReference type="EMBL" id="BK016245">
    <property type="protein sequence ID" value="DAG04799.1"/>
    <property type="molecule type" value="Genomic_DNA"/>
</dbReference>